<dbReference type="PANTHER" id="PTHR33481:SF1">
    <property type="entry name" value="ENDONUCLEASE_EXONUCLEASE_PHOSPHATASE DOMAIN-CONTAINING PROTEIN-RELATED"/>
    <property type="match status" value="1"/>
</dbReference>
<dbReference type="Proteomes" id="UP000070328">
    <property type="component" value="Unassembled WGS sequence"/>
</dbReference>
<feature type="chain" id="PRO_5007801965" evidence="5">
    <location>
        <begin position="30"/>
        <end position="1351"/>
    </location>
</feature>
<feature type="compositionally biased region" description="Gly residues" evidence="4">
    <location>
        <begin position="1309"/>
        <end position="1328"/>
    </location>
</feature>
<keyword evidence="2" id="KW-0496">Mitochondrion</keyword>
<dbReference type="PANTHER" id="PTHR33481">
    <property type="entry name" value="REVERSE TRANSCRIPTASE"/>
    <property type="match status" value="1"/>
</dbReference>
<dbReference type="SUPFAM" id="SSF56672">
    <property type="entry name" value="DNA/RNA polymerases"/>
    <property type="match status" value="1"/>
</dbReference>
<feature type="compositionally biased region" description="Polar residues" evidence="4">
    <location>
        <begin position="1296"/>
        <end position="1307"/>
    </location>
</feature>
<reference evidence="7 8" key="1">
    <citation type="submission" date="2014-02" db="EMBL/GenBank/DDBJ databases">
        <title>The genome sequence of Colletotrichum simmondsii CBS122122.</title>
        <authorList>
            <person name="Baroncelli R."/>
            <person name="Thon M.R."/>
        </authorList>
    </citation>
    <scope>NUCLEOTIDE SEQUENCE [LARGE SCALE GENOMIC DNA]</scope>
    <source>
        <strain evidence="7 8">CBS122122</strain>
    </source>
</reference>
<evidence type="ECO:0000259" key="6">
    <source>
        <dbReference type="PROSITE" id="PS50878"/>
    </source>
</evidence>
<accession>A0A135SB22</accession>
<keyword evidence="3" id="KW-0175">Coiled coil</keyword>
<dbReference type="EMBL" id="JFBX01000625">
    <property type="protein sequence ID" value="KXH33115.1"/>
    <property type="molecule type" value="Genomic_DNA"/>
</dbReference>
<sequence>MWAISCCKLAPGFSLYLLLLLVLASLVCCLGDGRSACPSTPPSPVLSIRAAKADYRSVPRNQHIIRDQLRIRLSEARRDREKVELGKNHNIEIYQANLKGSKKRFEDLKSKLAGFRSSTTDTKAIFRRPDVVLLQDPNPEIYKAKCKVPDYDILCDKETVDNEPSVQGKPAGKSVKPYRVAFLVHRSIPKSEWKVVFDQESNRTLVATLHLSTSTGNMRIVNAYNPPDPGLNIDDLLKLVTSDTEVLLCGDFNFTHPRWSGIRCVSPNAKARQLCNGTEAAGMRCMLKRGTITYTRGDPAAVPNTPSSTIDLVFAGRALIPRVISCDVVEVRGFESDHRVLRTVINSQLHREDGTRKLWKDVPTRKFRQDARERLSALGLPPLHSPAALEEFIDAVTEAMQASIAKFVPILTPPSITGPVRKFEESIHASLELEEAARRNCTLQDNDDKLYNKWQFLRRQTDRFVNQILTMSYRDFVESSTKAMAGTYGLARVGARWDLAQPRVHMPDLKDPVTHEVCSAPQDKVRCLTNSIWPKTSTGPTAPAQNCPPLDPARRQYFSPQQLDDEEIYELISGIPRGKAEGPDGVAGEALKMLHVSRDKKETESEQESIIAPILEHIINACFRLSHHPAQFKRSRTVIVEKADKPTYETPKSWRPLALLSCMGKVVEKAMSNRLTILSLEHRLVPYNQFGFARRSTTKALELILNRVYRCWNASPRMFATPMTIDMTGAFDHVDREVLLNILVRKGVPDWMVLYISSFLSDRRVALSIPGYTSEEIWVNIGIPQGSPLSPVLFALFSSLILDELNKIWPSSPFFQAMSYVDDTCMVVTSPSYEENCRILTTAFTDLIAATAPHGIAFGPSKTHIMHFQNPHRETRGANSRTADEPEPPRIIPLADLPDVGVEGAKKEKVIKLLGVYLDQSLTWATHVKEVTEKMEAKMRTIYRISGSTWGPSLASIRRLYTTSIRPIAAYAAPVWFLYRDNERRVRWQISVNLVTKLDKAQAACLRQVAGAYQTTANAVVHQELDVPPLSLFLEKLGQKHRTRNLDTPEYGSLNTVWGTINLPKTQSAANNVAHPYRILYEVTAASMNLAARKQLIELNEERAGKKDSQGFPLPMLRWRNLLDRQQVRSKVIDDKLQEACARYWQNYLDDRQDRREDQTDPNSRIANHRPLSLSEEWGPASLEYYAKLTRAESTMLFHCRTGVVGLKSYLFSIHVRDIVDDLCPCKQGKHTVEHVFIHCPALLAERTLLYEQVGHHDLKKLLTDDSKAAAAWAIRYLSIEQFGWSGRQTPDKAFQKSNGVSGASTLGTGTGETGAGETGTGETGGGQPLVEPEVMAGLVLGHDNAFVHPS</sequence>
<evidence type="ECO:0000256" key="3">
    <source>
        <dbReference type="SAM" id="Coils"/>
    </source>
</evidence>
<dbReference type="SUPFAM" id="SSF56219">
    <property type="entry name" value="DNase I-like"/>
    <property type="match status" value="1"/>
</dbReference>
<feature type="domain" description="Reverse transcriptase" evidence="6">
    <location>
        <begin position="621"/>
        <end position="918"/>
    </location>
</feature>
<dbReference type="Pfam" id="PF00078">
    <property type="entry name" value="RVT_1"/>
    <property type="match status" value="1"/>
</dbReference>
<dbReference type="Pfam" id="PF14529">
    <property type="entry name" value="Exo_endo_phos_2"/>
    <property type="match status" value="1"/>
</dbReference>
<protein>
    <submittedName>
        <fullName evidence="7">Zinc knuckle</fullName>
    </submittedName>
</protein>
<name>A0A135SB22_9PEZI</name>
<dbReference type="InterPro" id="IPR000477">
    <property type="entry name" value="RT_dom"/>
</dbReference>
<feature type="coiled-coil region" evidence="3">
    <location>
        <begin position="66"/>
        <end position="111"/>
    </location>
</feature>
<organism evidence="7 8">
    <name type="scientific">Colletotrichum simmondsii</name>
    <dbReference type="NCBI Taxonomy" id="703756"/>
    <lineage>
        <taxon>Eukaryota</taxon>
        <taxon>Fungi</taxon>
        <taxon>Dikarya</taxon>
        <taxon>Ascomycota</taxon>
        <taxon>Pezizomycotina</taxon>
        <taxon>Sordariomycetes</taxon>
        <taxon>Hypocreomycetidae</taxon>
        <taxon>Glomerellales</taxon>
        <taxon>Glomerellaceae</taxon>
        <taxon>Colletotrichum</taxon>
        <taxon>Colletotrichum acutatum species complex</taxon>
    </lineage>
</organism>
<dbReference type="InterPro" id="IPR036691">
    <property type="entry name" value="Endo/exonu/phosph_ase_sf"/>
</dbReference>
<dbReference type="CDD" id="cd01650">
    <property type="entry name" value="RT_nLTR_like"/>
    <property type="match status" value="1"/>
</dbReference>
<dbReference type="GO" id="GO:0005739">
    <property type="term" value="C:mitochondrion"/>
    <property type="evidence" value="ECO:0007669"/>
    <property type="project" value="UniProtKB-SubCell"/>
</dbReference>
<comment type="caution">
    <text evidence="7">The sequence shown here is derived from an EMBL/GenBank/DDBJ whole genome shotgun (WGS) entry which is preliminary data.</text>
</comment>
<dbReference type="Gene3D" id="3.60.10.10">
    <property type="entry name" value="Endonuclease/exonuclease/phosphatase"/>
    <property type="match status" value="1"/>
</dbReference>
<feature type="signal peptide" evidence="5">
    <location>
        <begin position="1"/>
        <end position="29"/>
    </location>
</feature>
<evidence type="ECO:0000313" key="8">
    <source>
        <dbReference type="Proteomes" id="UP000070328"/>
    </source>
</evidence>
<proteinExistence type="predicted"/>
<dbReference type="GO" id="GO:0003824">
    <property type="term" value="F:catalytic activity"/>
    <property type="evidence" value="ECO:0007669"/>
    <property type="project" value="InterPro"/>
</dbReference>
<gene>
    <name evidence="7" type="ORF">CSIM01_05250</name>
</gene>
<dbReference type="PROSITE" id="PS50878">
    <property type="entry name" value="RT_POL"/>
    <property type="match status" value="1"/>
</dbReference>
<evidence type="ECO:0000313" key="7">
    <source>
        <dbReference type="EMBL" id="KXH33115.1"/>
    </source>
</evidence>
<dbReference type="InterPro" id="IPR005135">
    <property type="entry name" value="Endo/exonuclease/phosphatase"/>
</dbReference>
<evidence type="ECO:0000256" key="1">
    <source>
        <dbReference type="ARBA" id="ARBA00004173"/>
    </source>
</evidence>
<keyword evidence="8" id="KW-1185">Reference proteome</keyword>
<dbReference type="InterPro" id="IPR043502">
    <property type="entry name" value="DNA/RNA_pol_sf"/>
</dbReference>
<keyword evidence="5" id="KW-0732">Signal</keyword>
<feature type="region of interest" description="Disordered" evidence="4">
    <location>
        <begin position="1294"/>
        <end position="1330"/>
    </location>
</feature>
<dbReference type="OrthoDB" id="4841169at2759"/>
<evidence type="ECO:0000256" key="4">
    <source>
        <dbReference type="SAM" id="MobiDB-lite"/>
    </source>
</evidence>
<evidence type="ECO:0000256" key="2">
    <source>
        <dbReference type="ARBA" id="ARBA00023128"/>
    </source>
</evidence>
<evidence type="ECO:0000256" key="5">
    <source>
        <dbReference type="SAM" id="SignalP"/>
    </source>
</evidence>
<comment type="subcellular location">
    <subcellularLocation>
        <location evidence="1">Mitochondrion</location>
    </subcellularLocation>
</comment>